<reference evidence="2" key="1">
    <citation type="journal article" date="2014" name="Proc. Natl. Acad. Sci. U.S.A.">
        <title>Extensive sampling of basidiomycete genomes demonstrates inadequacy of the white-rot/brown-rot paradigm for wood decay fungi.</title>
        <authorList>
            <person name="Riley R."/>
            <person name="Salamov A.A."/>
            <person name="Brown D.W."/>
            <person name="Nagy L.G."/>
            <person name="Floudas D."/>
            <person name="Held B.W."/>
            <person name="Levasseur A."/>
            <person name="Lombard V."/>
            <person name="Morin E."/>
            <person name="Otillar R."/>
            <person name="Lindquist E.A."/>
            <person name="Sun H."/>
            <person name="LaButti K.M."/>
            <person name="Schmutz J."/>
            <person name="Jabbour D."/>
            <person name="Luo H."/>
            <person name="Baker S.E."/>
            <person name="Pisabarro A.G."/>
            <person name="Walton J.D."/>
            <person name="Blanchette R.A."/>
            <person name="Henrissat B."/>
            <person name="Martin F."/>
            <person name="Cullen D."/>
            <person name="Hibbett D.S."/>
            <person name="Grigoriev I.V."/>
        </authorList>
    </citation>
    <scope>NUCLEOTIDE SEQUENCE [LARGE SCALE GENOMIC DNA]</scope>
    <source>
        <strain evidence="2">CBS 339.88</strain>
    </source>
</reference>
<dbReference type="PANTHER" id="PTHR43558">
    <property type="entry name" value="REDUCTASE, PUTATIVE (AFU_ORTHOLOGUE AFUA_3G10540)-RELATED"/>
    <property type="match status" value="1"/>
</dbReference>
<proteinExistence type="predicted"/>
<name>A0A067S465_GALM3</name>
<accession>A0A067S465</accession>
<dbReference type="PANTHER" id="PTHR43558:SF6">
    <property type="entry name" value="REDUCTASE, PUTATIVE (AFU_ORTHOLOGUE AFUA_3G10540)-RELATED"/>
    <property type="match status" value="1"/>
</dbReference>
<dbReference type="Proteomes" id="UP000027222">
    <property type="component" value="Unassembled WGS sequence"/>
</dbReference>
<dbReference type="OrthoDB" id="539213at2759"/>
<dbReference type="HOGENOM" id="CLU_036464_0_0_1"/>
<evidence type="ECO:0000313" key="2">
    <source>
        <dbReference type="Proteomes" id="UP000027222"/>
    </source>
</evidence>
<organism evidence="1 2">
    <name type="scientific">Galerina marginata (strain CBS 339.88)</name>
    <dbReference type="NCBI Taxonomy" id="685588"/>
    <lineage>
        <taxon>Eukaryota</taxon>
        <taxon>Fungi</taxon>
        <taxon>Dikarya</taxon>
        <taxon>Basidiomycota</taxon>
        <taxon>Agaricomycotina</taxon>
        <taxon>Agaricomycetes</taxon>
        <taxon>Agaricomycetidae</taxon>
        <taxon>Agaricales</taxon>
        <taxon>Agaricineae</taxon>
        <taxon>Strophariaceae</taxon>
        <taxon>Galerina</taxon>
    </lineage>
</organism>
<evidence type="ECO:0000313" key="1">
    <source>
        <dbReference type="EMBL" id="KDR65581.1"/>
    </source>
</evidence>
<keyword evidence="2" id="KW-1185">Reference proteome</keyword>
<sequence>MSTAKETIDTFLGVVSGLSHNAPLSDDLLEPCLELEVTLRKLFASSRDDPSLKNPYLGLIDLFSVVQGSNMLKTRSLMAHHLANGTSWAHNQEQYTRTLFPVTPLHQSEAYVTSLDRFIENWDVFTQGVLSMLMEWPNVIAAGGSVLAALMSFPDGLSTKSHCEINRFYQESYPTSDIDLFLWGMSAEEAKETMNTIYEGIRASVAWDVVCVRKANVISIHTQFPYRPIQIVLRLYLSPAEILSGFDVDAASCAFDGEKLWINPRGFAALVRRCNTVDMTRRSPSYELRLAKYAKRGFEVYLPTLRRDQVNETKIYNRALRHWPDGLARLLILERMSYDAKYYIFLQPPGIRRGQKSDRVPKDDYQINDTDYELVWTRVPYGKSWDAAAVKSMIMKIDKVLNEPARLWEDHRDLHRHAAIAGNMSDLLHKPFCEDCPRPYTLRHNEILKEDQNKYIYGPLHFITIDPGRQLATGAFNPIDVGDWTSDAYHLAVGPAGDDELALSSSAPEV</sequence>
<dbReference type="AlphaFoldDB" id="A0A067S465"/>
<dbReference type="InterPro" id="IPR053354">
    <property type="entry name" value="MGDG_epimerase"/>
</dbReference>
<protein>
    <submittedName>
        <fullName evidence="1">Uncharacterized protein</fullName>
    </submittedName>
</protein>
<gene>
    <name evidence="1" type="ORF">GALMADRAFT_148580</name>
</gene>
<dbReference type="EMBL" id="KL142440">
    <property type="protein sequence ID" value="KDR65581.1"/>
    <property type="molecule type" value="Genomic_DNA"/>
</dbReference>
<dbReference type="STRING" id="685588.A0A067S465"/>